<comment type="caution">
    <text evidence="3">The sequence shown here is derived from an EMBL/GenBank/DDBJ whole genome shotgun (WGS) entry which is preliminary data.</text>
</comment>
<keyword evidence="1" id="KW-0472">Membrane</keyword>
<organism evidence="3 4">
    <name type="scientific">Parabacteroides acidifaciens</name>
    <dbReference type="NCBI Taxonomy" id="2290935"/>
    <lineage>
        <taxon>Bacteria</taxon>
        <taxon>Pseudomonadati</taxon>
        <taxon>Bacteroidota</taxon>
        <taxon>Bacteroidia</taxon>
        <taxon>Bacteroidales</taxon>
        <taxon>Tannerellaceae</taxon>
        <taxon>Parabacteroides</taxon>
    </lineage>
</organism>
<dbReference type="Proteomes" id="UP000256321">
    <property type="component" value="Unassembled WGS sequence"/>
</dbReference>
<dbReference type="EMBL" id="QREV01000005">
    <property type="protein sequence ID" value="RDU50499.1"/>
    <property type="molecule type" value="Genomic_DNA"/>
</dbReference>
<dbReference type="EMBL" id="JACRTI010000005">
    <property type="protein sequence ID" value="MBC8600771.1"/>
    <property type="molecule type" value="Genomic_DNA"/>
</dbReference>
<evidence type="ECO:0000256" key="1">
    <source>
        <dbReference type="SAM" id="Phobius"/>
    </source>
</evidence>
<feature type="transmembrane region" description="Helical" evidence="1">
    <location>
        <begin position="68"/>
        <end position="91"/>
    </location>
</feature>
<name>A0A3D8HHP6_9BACT</name>
<evidence type="ECO:0000313" key="2">
    <source>
        <dbReference type="EMBL" id="MBC8600771.1"/>
    </source>
</evidence>
<keyword evidence="5" id="KW-1185">Reference proteome</keyword>
<dbReference type="AlphaFoldDB" id="A0A3D8HHP6"/>
<proteinExistence type="predicted"/>
<evidence type="ECO:0000313" key="3">
    <source>
        <dbReference type="EMBL" id="RDU50499.1"/>
    </source>
</evidence>
<keyword evidence="1" id="KW-1133">Transmembrane helix</keyword>
<feature type="transmembrane region" description="Helical" evidence="1">
    <location>
        <begin position="120"/>
        <end position="141"/>
    </location>
</feature>
<sequence length="194" mass="22546">MDTKDKRLEEYIHPEGMEVKMKAGWINGRGVVLILMVVIIGSWLFNYIWGKGSAFDSGHQLGYAIKYIGIVCILFGFAGYILIQYAVLYYFSGRDRHALQWKMDQGTWRFLLVKPMALKYYRVALLLPFLVMGLLPMLHGFCMGNPLVYYFGGYCLICSSNDFWYFLKLRSFKDEDKIVDGKRSFNATIIKETY</sequence>
<dbReference type="RefSeq" id="WP_115498287.1">
    <property type="nucleotide sequence ID" value="NZ_JACRTI010000005.1"/>
</dbReference>
<dbReference type="Proteomes" id="UP000629596">
    <property type="component" value="Unassembled WGS sequence"/>
</dbReference>
<keyword evidence="1" id="KW-0812">Transmembrane</keyword>
<evidence type="ECO:0000313" key="4">
    <source>
        <dbReference type="Proteomes" id="UP000256321"/>
    </source>
</evidence>
<reference evidence="3 4" key="1">
    <citation type="submission" date="2018-07" db="EMBL/GenBank/DDBJ databases">
        <title>Parabacteroides acidifaciens nov. sp., isolated from human feces.</title>
        <authorList>
            <person name="Wang Y.J."/>
        </authorList>
    </citation>
    <scope>NUCLEOTIDE SEQUENCE [LARGE SCALE GENOMIC DNA]</scope>
    <source>
        <strain evidence="3 4">426-9</strain>
    </source>
</reference>
<evidence type="ECO:0000313" key="5">
    <source>
        <dbReference type="Proteomes" id="UP000629596"/>
    </source>
</evidence>
<protein>
    <submittedName>
        <fullName evidence="3">DUF3267 domain-containing protein</fullName>
    </submittedName>
</protein>
<accession>A0A3D8HHP6</accession>
<gene>
    <name evidence="3" type="ORF">DWU89_03485</name>
    <name evidence="2" type="ORF">H8784_03440</name>
</gene>
<reference evidence="2 5" key="2">
    <citation type="submission" date="2020-08" db="EMBL/GenBank/DDBJ databases">
        <title>Genome public.</title>
        <authorList>
            <person name="Liu C."/>
            <person name="Sun Q."/>
        </authorList>
    </citation>
    <scope>NUCLEOTIDE SEQUENCE [LARGE SCALE GENOMIC DNA]</scope>
    <source>
        <strain evidence="2 5">426_9</strain>
    </source>
</reference>
<feature type="transmembrane region" description="Helical" evidence="1">
    <location>
        <begin position="30"/>
        <end position="48"/>
    </location>
</feature>
<feature type="transmembrane region" description="Helical" evidence="1">
    <location>
        <begin position="147"/>
        <end position="167"/>
    </location>
</feature>